<dbReference type="GO" id="GO:0005634">
    <property type="term" value="C:nucleus"/>
    <property type="evidence" value="ECO:0007669"/>
    <property type="project" value="UniProtKB-SubCell"/>
</dbReference>
<feature type="region of interest" description="Disordered" evidence="7">
    <location>
        <begin position="964"/>
        <end position="999"/>
    </location>
</feature>
<feature type="compositionally biased region" description="Basic and acidic residues" evidence="7">
    <location>
        <begin position="1316"/>
        <end position="1338"/>
    </location>
</feature>
<feature type="compositionally biased region" description="Acidic residues" evidence="7">
    <location>
        <begin position="1600"/>
        <end position="1611"/>
    </location>
</feature>
<feature type="compositionally biased region" description="Polar residues" evidence="7">
    <location>
        <begin position="777"/>
        <end position="786"/>
    </location>
</feature>
<dbReference type="EMBL" id="NWUJ01000005">
    <property type="protein sequence ID" value="PFH34999.1"/>
    <property type="molecule type" value="Genomic_DNA"/>
</dbReference>
<dbReference type="VEuPathDB" id="ToxoDB:BESB_058860"/>
<feature type="region of interest" description="Disordered" evidence="7">
    <location>
        <begin position="2471"/>
        <end position="2505"/>
    </location>
</feature>
<dbReference type="Pfam" id="PF04182">
    <property type="entry name" value="B-block_TFIIIC"/>
    <property type="match status" value="1"/>
</dbReference>
<feature type="compositionally biased region" description="Low complexity" evidence="7">
    <location>
        <begin position="675"/>
        <end position="686"/>
    </location>
</feature>
<dbReference type="InterPro" id="IPR056063">
    <property type="entry name" value="DUF7646"/>
</dbReference>
<feature type="region of interest" description="Disordered" evidence="7">
    <location>
        <begin position="814"/>
        <end position="867"/>
    </location>
</feature>
<feature type="compositionally biased region" description="Acidic residues" evidence="7">
    <location>
        <begin position="2495"/>
        <end position="2505"/>
    </location>
</feature>
<evidence type="ECO:0000256" key="7">
    <source>
        <dbReference type="SAM" id="MobiDB-lite"/>
    </source>
</evidence>
<evidence type="ECO:0000313" key="10">
    <source>
        <dbReference type="Proteomes" id="UP000224006"/>
    </source>
</evidence>
<keyword evidence="10" id="KW-1185">Reference proteome</keyword>
<keyword evidence="6" id="KW-0863">Zinc-finger</keyword>
<feature type="region of interest" description="Disordered" evidence="7">
    <location>
        <begin position="437"/>
        <end position="539"/>
    </location>
</feature>
<dbReference type="PANTHER" id="PTHR15180:SF1">
    <property type="entry name" value="GENERAL TRANSCRIPTION FACTOR 3C POLYPEPTIDE 1"/>
    <property type="match status" value="1"/>
</dbReference>
<feature type="compositionally biased region" description="Gly residues" evidence="7">
    <location>
        <begin position="707"/>
        <end position="717"/>
    </location>
</feature>
<accession>A0A2A9MAT3</accession>
<feature type="region of interest" description="Disordered" evidence="7">
    <location>
        <begin position="80"/>
        <end position="204"/>
    </location>
</feature>
<dbReference type="PROSITE" id="PS50157">
    <property type="entry name" value="ZINC_FINGER_C2H2_2"/>
    <property type="match status" value="1"/>
</dbReference>
<dbReference type="GO" id="GO:0000127">
    <property type="term" value="C:transcription factor TFIIIC complex"/>
    <property type="evidence" value="ECO:0007669"/>
    <property type="project" value="InterPro"/>
</dbReference>
<feature type="compositionally biased region" description="Low complexity" evidence="7">
    <location>
        <begin position="814"/>
        <end position="859"/>
    </location>
</feature>
<evidence type="ECO:0000256" key="5">
    <source>
        <dbReference type="ARBA" id="ARBA00023242"/>
    </source>
</evidence>
<evidence type="ECO:0000256" key="6">
    <source>
        <dbReference type="PROSITE-ProRule" id="PRU00042"/>
    </source>
</evidence>
<feature type="compositionally biased region" description="Basic and acidic residues" evidence="7">
    <location>
        <begin position="2484"/>
        <end position="2493"/>
    </location>
</feature>
<keyword evidence="4" id="KW-0804">Transcription</keyword>
<feature type="compositionally biased region" description="Basic and acidic residues" evidence="7">
    <location>
        <begin position="2157"/>
        <end position="2166"/>
    </location>
</feature>
<proteinExistence type="predicted"/>
<dbReference type="Pfam" id="PF24657">
    <property type="entry name" value="DUF7646"/>
    <property type="match status" value="1"/>
</dbReference>
<comment type="subcellular location">
    <subcellularLocation>
        <location evidence="1">Nucleus</location>
    </subcellularLocation>
</comment>
<evidence type="ECO:0000313" key="9">
    <source>
        <dbReference type="EMBL" id="PFH34999.1"/>
    </source>
</evidence>
<feature type="compositionally biased region" description="Acidic residues" evidence="7">
    <location>
        <begin position="187"/>
        <end position="198"/>
    </location>
</feature>
<feature type="region of interest" description="Disordered" evidence="7">
    <location>
        <begin position="1420"/>
        <end position="1458"/>
    </location>
</feature>
<name>A0A2A9MAT3_BESBE</name>
<dbReference type="Proteomes" id="UP000224006">
    <property type="component" value="Chromosome V"/>
</dbReference>
<reference evidence="9 10" key="1">
    <citation type="submission" date="2017-09" db="EMBL/GenBank/DDBJ databases">
        <title>Genome sequencing of Besnoitia besnoiti strain Bb-Ger1.</title>
        <authorList>
            <person name="Schares G."/>
            <person name="Venepally P."/>
            <person name="Lorenzi H.A."/>
        </authorList>
    </citation>
    <scope>NUCLEOTIDE SEQUENCE [LARGE SCALE GENOMIC DNA]</scope>
    <source>
        <strain evidence="9 10">Bb-Ger1</strain>
    </source>
</reference>
<feature type="region of interest" description="Disordered" evidence="7">
    <location>
        <begin position="1773"/>
        <end position="1821"/>
    </location>
</feature>
<dbReference type="GO" id="GO:0003677">
    <property type="term" value="F:DNA binding"/>
    <property type="evidence" value="ECO:0007669"/>
    <property type="project" value="UniProtKB-KW"/>
</dbReference>
<feature type="compositionally biased region" description="Low complexity" evidence="7">
    <location>
        <begin position="2145"/>
        <end position="2155"/>
    </location>
</feature>
<dbReference type="InterPro" id="IPR044210">
    <property type="entry name" value="Tfc3-like"/>
</dbReference>
<evidence type="ECO:0000256" key="3">
    <source>
        <dbReference type="ARBA" id="ARBA00023125"/>
    </source>
</evidence>
<dbReference type="InterPro" id="IPR013087">
    <property type="entry name" value="Znf_C2H2_type"/>
</dbReference>
<evidence type="ECO:0000256" key="4">
    <source>
        <dbReference type="ARBA" id="ARBA00023163"/>
    </source>
</evidence>
<evidence type="ECO:0000256" key="1">
    <source>
        <dbReference type="ARBA" id="ARBA00004123"/>
    </source>
</evidence>
<comment type="caution">
    <text evidence="9">The sequence shown here is derived from an EMBL/GenBank/DDBJ whole genome shotgun (WGS) entry which is preliminary data.</text>
</comment>
<feature type="region of interest" description="Disordered" evidence="7">
    <location>
        <begin position="1178"/>
        <end position="1198"/>
    </location>
</feature>
<feature type="compositionally biased region" description="Basic and acidic residues" evidence="7">
    <location>
        <begin position="1642"/>
        <end position="1658"/>
    </location>
</feature>
<feature type="compositionally biased region" description="Acidic residues" evidence="7">
    <location>
        <begin position="2170"/>
        <end position="2179"/>
    </location>
</feature>
<dbReference type="OrthoDB" id="332404at2759"/>
<dbReference type="PANTHER" id="PTHR15180">
    <property type="entry name" value="GENERAL TRANSCRIPTION FACTOR 3C POLYPEPTIDE 1"/>
    <property type="match status" value="1"/>
</dbReference>
<dbReference type="RefSeq" id="XP_029219008.1">
    <property type="nucleotide sequence ID" value="XM_029364300.1"/>
</dbReference>
<organism evidence="9 10">
    <name type="scientific">Besnoitia besnoiti</name>
    <name type="common">Apicomplexan protozoan</name>
    <dbReference type="NCBI Taxonomy" id="94643"/>
    <lineage>
        <taxon>Eukaryota</taxon>
        <taxon>Sar</taxon>
        <taxon>Alveolata</taxon>
        <taxon>Apicomplexa</taxon>
        <taxon>Conoidasida</taxon>
        <taxon>Coccidia</taxon>
        <taxon>Eucoccidiorida</taxon>
        <taxon>Eimeriorina</taxon>
        <taxon>Sarcocystidae</taxon>
        <taxon>Besnoitia</taxon>
    </lineage>
</organism>
<feature type="compositionally biased region" description="Basic and acidic residues" evidence="7">
    <location>
        <begin position="2281"/>
        <end position="2309"/>
    </location>
</feature>
<dbReference type="KEGG" id="bbes:BESB_058860"/>
<feature type="region of interest" description="Disordered" evidence="7">
    <location>
        <begin position="2243"/>
        <end position="2309"/>
    </location>
</feature>
<feature type="compositionally biased region" description="Basic and acidic residues" evidence="7">
    <location>
        <begin position="2180"/>
        <end position="2194"/>
    </location>
</feature>
<sequence length="2558" mass="276508">MTEAELLAAAVDELALEGEHGATFSELLLLLSRSHSEFSIGDLQFQAALWRALYNSPLVLFSLVEDGEGREKLCMSARGQPETQLFPEDRDGHGVPRPSESSAAVEAPGDGRHPKKMSGRSADARCRRGVGLVGQRGEEGTEESDSTDDGVSGSRRKKKQGGTDGDTVCEKERKRRGGTGWKGNGEGEAEVEESDAGADGEHACGDESLSRWRFSVSASVRLRALGVPFSPFLDEEEIEKKMKEVPMILLQAITKQRYAGHWQYQLAIDLGLPPKTVFHHLKPLYRQGLVTHMQLPLPASARPSSFSAKGTSNLTMSALLWHYRFFDFSRMPRQIQATVSLHHLKPLEHQVVEMLKEAPMHAMLESEIHAFCLNAFTTSERFALVSFTAKQFRRLYQKLRGELMRSRHVRRLRAWCPQTQKFEKCLCLCSAASASPPAESVKDEERGERQCSAEVRNIGSSEPGEGASDPSAAGGNDSLSLPVDRVKQERVSASPSSGSPGSLPRSRRDPDADGSAEGLTGEGESKGGEDEEPEGDEGASSMLVWELPLADQVVMLLEARGSAGLLSIEVARYIGTDNKRAGKIFAELERRQRVRKIAERRGRCFMYRYFSSSFSESSVSSAAFEQPGLLASQTASAVAPPRDACGSQQLTGGAEGLPGTPGEARAQATSGETRSAPGSPSSLSPATVNGGLACETDEAAAQTGEGKPQGGAGSGGSGRRRRGHIVNSGGALSRDGRASFAPSASPPTLPDSSLACQGGDGRRTRRCDRAPAEPASRASQPGSSACSAEGQEHVAPALEDTSLAERALQCSVSSSALSPMPSPSARGPAPGSADSAHLTWNAGAAAASGSGSKLGPAGSTSSLQGATSSALPSATAASSLGHKPEDLAASLCLGKNQIRKLRTPQFERRLCLFIEHLQTEGCATIPAISKVLAKAEASVNGPDRKTIQRMAAIAMQAEPRVAMGGVVKPEDREKEKRKDEEDLLRPEAEEDKEERTRGTQRRVGTEVVFYYWRETLTEEQAYRRVAEMITARRIQGCRLAVQRNERLLSGLLEDQMAGEKRTGEKAEQRRALEEEIVKLQKLEERSKMHAGTDGERQGGRGRGMPFTMQPEQVQVSPVLQVVAKHRLRGDSASLHAGGVLQFSQKTLALYGFLFPVMVRVKCLHQFLLQLLASVKQASSPDSCPTSPSPSPRPVPAADIRDSGMTLAFMLRRMPLEIFLRTIGCGYRVKFLDKHLSAPHAPLLLIEDLPRAVFDVLILSSRQLHLKRQRQQPPTLPLTGNNKRSAPAALRRLLAILCRMGLVGVSCASANSGATAGDREGGDQKARRPSAGDEDKPTNEDAAADVAAAPARWQVFDVVALPAFVSEKDPPDAAGVSYPSPSRGTFHLLSPGAFESFWGELQSEVARWIHFNAPLPSSSLSALPTAASGDSRPRKGAGGSCSEEKACTGGANGHNADDDTEALEGTAAAKGEDDGEKGCIMRLCRPKVPLPANFPVAEAFSKRNWKGQILLTPYLRAELDAFAGTILERYSEAGGEELGRLVFSHHSPEVQNLATRLRIPTDVVLRFLMRLFETRGGIGCGFQSLAFHLPDFVASSRRAEDEDDQEDSDVDGGTEGGGRDRAKRRRTGTYSFGQGDGGDGSGDEARAERHRRVDEERAREHERNLLVGKRLVLLHRTRDVRFRCHLCGCLYSLIRALKQHYEKIHKTDLPADSDAYVLPWEKEKRKQKVQQAQEQRQLALAFRRRRKQCRGDDSGTLLRPAGLFGGMRSLDREGFRSKQDEDDGEDLSSGVQQRTGEGELHDSASLWSRDRPRRGTSAASATTAGLLSAAIQRFLRTMRKEDEFVFVAASVVAERLFVAAQRLALVRGGFEVDCGDEREAHPCAPAAAASLPGLASASVASPSPASFFGSGVAKGEDASISGAFGVDGRTLPAASHPVWKILCALCSSSLEPEACMHIFSFLMLRRPVNHRAFNNCRRLAGFDLRSHVNACRVPSLLDSRALAMEQDGGASPRTPVAAADASLFRETQRSALGTSSPLQGGRWQEEEPGNLLFRSPSPPSSWGVSAGVRSRPLSLACRPLNCPRVVLARNVLKMILFTPLSHYRPYAAFEAAQELREREWKAVWRLWSLRGWVTQVKQPLPHHLLPPRNQSAPPSRSSRRERERRSGPTDGGEDGSEEDDKAGNGDRSDRRDGGTRKSPLHALLAAKCRRSFSLSAGARVALFGKLRSLRSLSACLRAILENGESDEREGRDRGDPNSGSRSHAFLTAGDQVPLPRAGPQRTARDDAEVAAHDAHGLSLLRREDDETRRGDAVALHAGEKGARQATAQSSSSSAGISWKEISSVSLGVSPASALILLERMAQEDILLLPAWGEVGGVPSSLFQEGRSGSAGLEHEKTEDGRGKRDPVEDYYARVYGHPVPRGAKRPRTQKGTWLEKGTDQCCVEDEAAACRFDASVQEKMCAAEPQPASLTEANAGRSCGEADGDQQREAKGDAETAGDEAADEEAADADQILDDVGIFTSDICSLLFAGAPASDVYAARGKKTQHSRLEFPWLFVHLL</sequence>
<keyword evidence="5" id="KW-0539">Nucleus</keyword>
<keyword evidence="6" id="KW-0479">Metal-binding</keyword>
<gene>
    <name evidence="9" type="ORF">BESB_058860</name>
</gene>
<dbReference type="PROSITE" id="PS00028">
    <property type="entry name" value="ZINC_FINGER_C2H2_1"/>
    <property type="match status" value="1"/>
</dbReference>
<feature type="compositionally biased region" description="Basic and acidic residues" evidence="7">
    <location>
        <begin position="2391"/>
        <end position="2403"/>
    </location>
</feature>
<evidence type="ECO:0000256" key="2">
    <source>
        <dbReference type="ARBA" id="ARBA00022553"/>
    </source>
</evidence>
<feature type="compositionally biased region" description="Basic and acidic residues" evidence="7">
    <location>
        <begin position="440"/>
        <end position="451"/>
    </location>
</feature>
<feature type="domain" description="C2H2-type" evidence="8">
    <location>
        <begin position="1681"/>
        <end position="1709"/>
    </location>
</feature>
<keyword evidence="2" id="KW-0597">Phosphoprotein</keyword>
<feature type="compositionally biased region" description="Basic and acidic residues" evidence="7">
    <location>
        <begin position="968"/>
        <end position="997"/>
    </location>
</feature>
<protein>
    <recommendedName>
        <fullName evidence="8">C2H2-type domain-containing protein</fullName>
    </recommendedName>
</protein>
<feature type="region of interest" description="Disordered" evidence="7">
    <location>
        <begin position="1597"/>
        <end position="1658"/>
    </location>
</feature>
<dbReference type="GO" id="GO:0006384">
    <property type="term" value="P:transcription initiation at RNA polymerase III promoter"/>
    <property type="evidence" value="ECO:0007669"/>
    <property type="project" value="InterPro"/>
</dbReference>
<feature type="compositionally biased region" description="Low complexity" evidence="7">
    <location>
        <begin position="491"/>
        <end position="504"/>
    </location>
</feature>
<dbReference type="GO" id="GO:0008270">
    <property type="term" value="F:zinc ion binding"/>
    <property type="evidence" value="ECO:0007669"/>
    <property type="project" value="UniProtKB-KW"/>
</dbReference>
<dbReference type="GeneID" id="40310814"/>
<feature type="region of interest" description="Disordered" evidence="7">
    <location>
        <begin position="1311"/>
        <end position="1343"/>
    </location>
</feature>
<keyword evidence="6" id="KW-0862">Zinc</keyword>
<evidence type="ECO:0000259" key="8">
    <source>
        <dbReference type="PROSITE" id="PS50157"/>
    </source>
</evidence>
<dbReference type="GO" id="GO:0042791">
    <property type="term" value="P:5S class rRNA transcription by RNA polymerase III"/>
    <property type="evidence" value="ECO:0007669"/>
    <property type="project" value="TreeGrafter"/>
</dbReference>
<feature type="region of interest" description="Disordered" evidence="7">
    <location>
        <begin position="640"/>
        <end position="794"/>
    </location>
</feature>
<keyword evidence="3" id="KW-0238">DNA-binding</keyword>
<feature type="region of interest" description="Disordered" evidence="7">
    <location>
        <begin position="2140"/>
        <end position="2197"/>
    </location>
</feature>
<dbReference type="InterPro" id="IPR007309">
    <property type="entry name" value="TFIIIC_Bblock-bd"/>
</dbReference>
<feature type="region of interest" description="Disordered" evidence="7">
    <location>
        <begin position="2382"/>
        <end position="2403"/>
    </location>
</feature>